<dbReference type="PROSITE" id="PS50893">
    <property type="entry name" value="ABC_TRANSPORTER_2"/>
    <property type="match status" value="1"/>
</dbReference>
<dbReference type="STRING" id="1579979.WM2015_2651"/>
<evidence type="ECO:0000313" key="6">
    <source>
        <dbReference type="Proteomes" id="UP000066624"/>
    </source>
</evidence>
<evidence type="ECO:0000256" key="1">
    <source>
        <dbReference type="ARBA" id="ARBA00005417"/>
    </source>
</evidence>
<accession>A0A0K0XZ95</accession>
<keyword evidence="4 5" id="KW-0067">ATP-binding</keyword>
<name>A0A0K0XZ95_9GAMM</name>
<dbReference type="Gene3D" id="3.40.50.300">
    <property type="entry name" value="P-loop containing nucleotide triphosphate hydrolases"/>
    <property type="match status" value="1"/>
</dbReference>
<dbReference type="SUPFAM" id="SSF52540">
    <property type="entry name" value="P-loop containing nucleoside triphosphate hydrolases"/>
    <property type="match status" value="1"/>
</dbReference>
<proteinExistence type="inferred from homology"/>
<dbReference type="Proteomes" id="UP000066624">
    <property type="component" value="Chromosome"/>
</dbReference>
<reference evidence="5 6" key="1">
    <citation type="submission" date="2015-07" db="EMBL/GenBank/DDBJ databases">
        <authorList>
            <person name="Noorani M."/>
        </authorList>
    </citation>
    <scope>NUCLEOTIDE SEQUENCE [LARGE SCALE GENOMIC DNA]</scope>
    <source>
        <strain evidence="5 6">KCTC 42284</strain>
    </source>
</reference>
<sequence>MSYSIETRQLGRDFAGQRAVDAIDLRVPEGSVFGFLGPNGAGKTTTIRMLLGLVRPSRGSIRINGLDLLRQREQALNGVGAIVETPALYPNLSGRDMLELAALALDCDRKAIPELLDLLQLSEAADRRIGHYSLGMRQRLALARSLLGRPRLLILDEPTNGLDPAGIADMRRLIRELPERFGATILMSSHLLSEIEQTAEHCALIHRGRLVFQGRIESLKSCVPPTLVVDSLAPDRVEAVLSELGWTTRTCASEVRARVDLDAWELAALNRRLVAQGCAVSGLRMERPTLESVFLDQTRLADASAPLADEAQASRVSA</sequence>
<dbReference type="PATRIC" id="fig|1579979.3.peg.2708"/>
<dbReference type="RefSeq" id="WP_049726524.1">
    <property type="nucleotide sequence ID" value="NZ_CP012154.1"/>
</dbReference>
<dbReference type="SMART" id="SM00382">
    <property type="entry name" value="AAA"/>
    <property type="match status" value="1"/>
</dbReference>
<dbReference type="InterPro" id="IPR003593">
    <property type="entry name" value="AAA+_ATPase"/>
</dbReference>
<evidence type="ECO:0000256" key="4">
    <source>
        <dbReference type="ARBA" id="ARBA00022840"/>
    </source>
</evidence>
<dbReference type="Pfam" id="PF00005">
    <property type="entry name" value="ABC_tran"/>
    <property type="match status" value="1"/>
</dbReference>
<dbReference type="InterPro" id="IPR027417">
    <property type="entry name" value="P-loop_NTPase"/>
</dbReference>
<evidence type="ECO:0000313" key="5">
    <source>
        <dbReference type="EMBL" id="AKS43009.1"/>
    </source>
</evidence>
<comment type="similarity">
    <text evidence="1">Belongs to the ABC transporter superfamily.</text>
</comment>
<dbReference type="PANTHER" id="PTHR43335">
    <property type="entry name" value="ABC TRANSPORTER, ATP-BINDING PROTEIN"/>
    <property type="match status" value="1"/>
</dbReference>
<dbReference type="GO" id="GO:0016887">
    <property type="term" value="F:ATP hydrolysis activity"/>
    <property type="evidence" value="ECO:0007669"/>
    <property type="project" value="InterPro"/>
</dbReference>
<dbReference type="PROSITE" id="PS00211">
    <property type="entry name" value="ABC_TRANSPORTER_1"/>
    <property type="match status" value="1"/>
</dbReference>
<evidence type="ECO:0000256" key="3">
    <source>
        <dbReference type="ARBA" id="ARBA00022741"/>
    </source>
</evidence>
<dbReference type="InterPro" id="IPR017871">
    <property type="entry name" value="ABC_transporter-like_CS"/>
</dbReference>
<dbReference type="GO" id="GO:0005524">
    <property type="term" value="F:ATP binding"/>
    <property type="evidence" value="ECO:0007669"/>
    <property type="project" value="UniProtKB-KW"/>
</dbReference>
<keyword evidence="3" id="KW-0547">Nucleotide-binding</keyword>
<organism evidence="5 6">
    <name type="scientific">Wenzhouxiangella marina</name>
    <dbReference type="NCBI Taxonomy" id="1579979"/>
    <lineage>
        <taxon>Bacteria</taxon>
        <taxon>Pseudomonadati</taxon>
        <taxon>Pseudomonadota</taxon>
        <taxon>Gammaproteobacteria</taxon>
        <taxon>Chromatiales</taxon>
        <taxon>Wenzhouxiangellaceae</taxon>
        <taxon>Wenzhouxiangella</taxon>
    </lineage>
</organism>
<keyword evidence="6" id="KW-1185">Reference proteome</keyword>
<dbReference type="CDD" id="cd03268">
    <property type="entry name" value="ABC_BcrA_bacitracin_resist"/>
    <property type="match status" value="1"/>
</dbReference>
<dbReference type="KEGG" id="wma:WM2015_2651"/>
<dbReference type="PANTHER" id="PTHR43335:SF4">
    <property type="entry name" value="ABC TRANSPORTER, ATP-BINDING PROTEIN"/>
    <property type="match status" value="1"/>
</dbReference>
<dbReference type="AlphaFoldDB" id="A0A0K0XZ95"/>
<keyword evidence="2" id="KW-0813">Transport</keyword>
<dbReference type="EMBL" id="CP012154">
    <property type="protein sequence ID" value="AKS43009.1"/>
    <property type="molecule type" value="Genomic_DNA"/>
</dbReference>
<protein>
    <submittedName>
        <fullName evidence="5">Bacitracin transport ATP-binding protein BcrA</fullName>
    </submittedName>
</protein>
<dbReference type="OrthoDB" id="9775490at2"/>
<dbReference type="InterPro" id="IPR003439">
    <property type="entry name" value="ABC_transporter-like_ATP-bd"/>
</dbReference>
<gene>
    <name evidence="5" type="ORF">WM2015_2651</name>
</gene>
<evidence type="ECO:0000256" key="2">
    <source>
        <dbReference type="ARBA" id="ARBA00022448"/>
    </source>
</evidence>